<dbReference type="PROSITE" id="PS51257">
    <property type="entry name" value="PROKAR_LIPOPROTEIN"/>
    <property type="match status" value="1"/>
</dbReference>
<accession>A0A381PEU5</accession>
<dbReference type="EMBL" id="UINC01000941">
    <property type="protein sequence ID" value="SUZ64747.1"/>
    <property type="molecule type" value="Genomic_DNA"/>
</dbReference>
<gene>
    <name evidence="1" type="ORF">METZ01_LOCUS17601</name>
</gene>
<dbReference type="AlphaFoldDB" id="A0A381PEU5"/>
<evidence type="ECO:0000313" key="1">
    <source>
        <dbReference type="EMBL" id="SUZ64747.1"/>
    </source>
</evidence>
<reference evidence="1" key="1">
    <citation type="submission" date="2018-05" db="EMBL/GenBank/DDBJ databases">
        <authorList>
            <person name="Lanie J.A."/>
            <person name="Ng W.-L."/>
            <person name="Kazmierczak K.M."/>
            <person name="Andrzejewski T.M."/>
            <person name="Davidsen T.M."/>
            <person name="Wayne K.J."/>
            <person name="Tettelin H."/>
            <person name="Glass J.I."/>
            <person name="Rusch D."/>
            <person name="Podicherti R."/>
            <person name="Tsui H.-C.T."/>
            <person name="Winkler M.E."/>
        </authorList>
    </citation>
    <scope>NUCLEOTIDE SEQUENCE</scope>
</reference>
<protein>
    <recommendedName>
        <fullName evidence="2">Lipoprotein</fullName>
    </recommendedName>
</protein>
<sequence>MSKYVLIIFCSLLLISCDENELIKDPPTYEYDNCSFIADEIFDYDLFQDYFILKLNFSYMPDIIHSDTLMNDYYYLKIKNKNINGTYRITDANVRYKLNKVVPYDDISKKEYPFTIILYNKEVCVFLDLQNAESCECN</sequence>
<proteinExistence type="predicted"/>
<name>A0A381PEU5_9ZZZZ</name>
<organism evidence="1">
    <name type="scientific">marine metagenome</name>
    <dbReference type="NCBI Taxonomy" id="408172"/>
    <lineage>
        <taxon>unclassified sequences</taxon>
        <taxon>metagenomes</taxon>
        <taxon>ecological metagenomes</taxon>
    </lineage>
</organism>
<evidence type="ECO:0008006" key="2">
    <source>
        <dbReference type="Google" id="ProtNLM"/>
    </source>
</evidence>